<dbReference type="Pfam" id="PF02518">
    <property type="entry name" value="HATPase_c"/>
    <property type="match status" value="1"/>
</dbReference>
<dbReference type="SUPFAM" id="SSF55874">
    <property type="entry name" value="ATPase domain of HSP90 chaperone/DNA topoisomerase II/histidine kinase"/>
    <property type="match status" value="1"/>
</dbReference>
<evidence type="ECO:0000256" key="5">
    <source>
        <dbReference type="ARBA" id="ARBA00022679"/>
    </source>
</evidence>
<dbReference type="InterPro" id="IPR005467">
    <property type="entry name" value="His_kinase_dom"/>
</dbReference>
<dbReference type="PANTHER" id="PTHR45569">
    <property type="entry name" value="SENSOR PROTEIN KDPD"/>
    <property type="match status" value="1"/>
</dbReference>
<dbReference type="Gene3D" id="3.30.565.10">
    <property type="entry name" value="Histidine kinase-like ATPase, C-terminal domain"/>
    <property type="match status" value="1"/>
</dbReference>
<comment type="function">
    <text evidence="13">Member of the two-component regulatory system KdpD/KdpE involved in the regulation of the kdp operon. KdpD may function as a membrane-associated protein kinase that phosphorylates KdpE in response to environmental signals.</text>
</comment>
<dbReference type="CDD" id="cd00075">
    <property type="entry name" value="HATPase"/>
    <property type="match status" value="1"/>
</dbReference>
<dbReference type="GO" id="GO:0042802">
    <property type="term" value="F:identical protein binding"/>
    <property type="evidence" value="ECO:0007669"/>
    <property type="project" value="UniProtKB-ARBA"/>
</dbReference>
<name>A0A385Z3M2_9PSED</name>
<evidence type="ECO:0000256" key="11">
    <source>
        <dbReference type="ARBA" id="ARBA00023012"/>
    </source>
</evidence>
<evidence type="ECO:0000256" key="4">
    <source>
        <dbReference type="ARBA" id="ARBA00022553"/>
    </source>
</evidence>
<dbReference type="Gene3D" id="1.20.120.620">
    <property type="entry name" value="Backbone structure of the membrane domain of e. Coli histidine kinase receptor kdpd"/>
    <property type="match status" value="1"/>
</dbReference>
<dbReference type="OrthoDB" id="9806130at2"/>
<dbReference type="InterPro" id="IPR027417">
    <property type="entry name" value="P-loop_NTPase"/>
</dbReference>
<dbReference type="EC" id="2.7.13.3" evidence="3"/>
<dbReference type="KEGG" id="pcav:D3880_13820"/>
<evidence type="ECO:0000313" key="16">
    <source>
        <dbReference type="EMBL" id="AYC33364.1"/>
    </source>
</evidence>
<keyword evidence="11" id="KW-0902">Two-component regulatory system</keyword>
<dbReference type="GO" id="GO:0005886">
    <property type="term" value="C:plasma membrane"/>
    <property type="evidence" value="ECO:0007669"/>
    <property type="project" value="TreeGrafter"/>
</dbReference>
<dbReference type="InterPro" id="IPR052023">
    <property type="entry name" value="Histidine_kinase_KdpD"/>
</dbReference>
<accession>A0A385Z3M2</accession>
<dbReference type="Gene3D" id="1.10.287.130">
    <property type="match status" value="1"/>
</dbReference>
<feature type="transmembrane region" description="Helical" evidence="14">
    <location>
        <begin position="466"/>
        <end position="484"/>
    </location>
</feature>
<organism evidence="16 17">
    <name type="scientific">Pseudomonas cavernae</name>
    <dbReference type="NCBI Taxonomy" id="2320867"/>
    <lineage>
        <taxon>Bacteria</taxon>
        <taxon>Pseudomonadati</taxon>
        <taxon>Pseudomonadota</taxon>
        <taxon>Gammaproteobacteria</taxon>
        <taxon>Pseudomonadales</taxon>
        <taxon>Pseudomonadaceae</taxon>
        <taxon>Pseudomonas</taxon>
    </lineage>
</organism>
<keyword evidence="5" id="KW-0808">Transferase</keyword>
<dbReference type="SUPFAM" id="SSF47384">
    <property type="entry name" value="Homodimeric domain of signal transducing histidine kinase"/>
    <property type="match status" value="1"/>
</dbReference>
<dbReference type="PRINTS" id="PR00344">
    <property type="entry name" value="BCTRLSENSOR"/>
</dbReference>
<dbReference type="Gene3D" id="3.40.50.620">
    <property type="entry name" value="HUPs"/>
    <property type="match status" value="1"/>
</dbReference>
<protein>
    <recommendedName>
        <fullName evidence="3">histidine kinase</fullName>
        <ecNumber evidence="3">2.7.13.3</ecNumber>
    </recommendedName>
</protein>
<evidence type="ECO:0000256" key="6">
    <source>
        <dbReference type="ARBA" id="ARBA00022692"/>
    </source>
</evidence>
<dbReference type="Pfam" id="PF00582">
    <property type="entry name" value="Usp"/>
    <property type="match status" value="1"/>
</dbReference>
<dbReference type="FunFam" id="3.40.50.300:FF:000483">
    <property type="entry name" value="Sensor histidine kinase KdpD"/>
    <property type="match status" value="1"/>
</dbReference>
<evidence type="ECO:0000256" key="2">
    <source>
        <dbReference type="ARBA" id="ARBA00004141"/>
    </source>
</evidence>
<dbReference type="InterPro" id="IPR036097">
    <property type="entry name" value="HisK_dim/P_sf"/>
</dbReference>
<dbReference type="GO" id="GO:0005524">
    <property type="term" value="F:ATP binding"/>
    <property type="evidence" value="ECO:0007669"/>
    <property type="project" value="UniProtKB-KW"/>
</dbReference>
<dbReference type="EMBL" id="CP032419">
    <property type="protein sequence ID" value="AYC33364.1"/>
    <property type="molecule type" value="Genomic_DNA"/>
</dbReference>
<dbReference type="InterPro" id="IPR025201">
    <property type="entry name" value="KdpD_TM"/>
</dbReference>
<dbReference type="RefSeq" id="WP_119894022.1">
    <property type="nucleotide sequence ID" value="NZ_CP032419.1"/>
</dbReference>
<dbReference type="PROSITE" id="PS50109">
    <property type="entry name" value="HIS_KIN"/>
    <property type="match status" value="1"/>
</dbReference>
<dbReference type="Proteomes" id="UP000265560">
    <property type="component" value="Chromosome"/>
</dbReference>
<evidence type="ECO:0000256" key="7">
    <source>
        <dbReference type="ARBA" id="ARBA00022741"/>
    </source>
</evidence>
<evidence type="ECO:0000256" key="10">
    <source>
        <dbReference type="ARBA" id="ARBA00022989"/>
    </source>
</evidence>
<evidence type="ECO:0000256" key="14">
    <source>
        <dbReference type="SAM" id="Phobius"/>
    </source>
</evidence>
<feature type="transmembrane region" description="Helical" evidence="14">
    <location>
        <begin position="436"/>
        <end position="460"/>
    </location>
</feature>
<dbReference type="SMART" id="SM00388">
    <property type="entry name" value="HisKA"/>
    <property type="match status" value="1"/>
</dbReference>
<dbReference type="GO" id="GO:0005737">
    <property type="term" value="C:cytoplasm"/>
    <property type="evidence" value="ECO:0007669"/>
    <property type="project" value="UniProtKB-ARBA"/>
</dbReference>
<keyword evidence="4" id="KW-0597">Phosphoprotein</keyword>
<evidence type="ECO:0000259" key="15">
    <source>
        <dbReference type="PROSITE" id="PS50109"/>
    </source>
</evidence>
<dbReference type="InterPro" id="IPR014729">
    <property type="entry name" value="Rossmann-like_a/b/a_fold"/>
</dbReference>
<reference evidence="17" key="1">
    <citation type="submission" date="2018-09" db="EMBL/GenBank/DDBJ databases">
        <authorList>
            <person name="Zhu H."/>
        </authorList>
    </citation>
    <scope>NUCLEOTIDE SEQUENCE [LARGE SCALE GENOMIC DNA]</scope>
    <source>
        <strain evidence="17">K2W31S-8</strain>
    </source>
</reference>
<dbReference type="Gene3D" id="3.40.50.300">
    <property type="entry name" value="P-loop containing nucleotide triphosphate hydrolases"/>
    <property type="match status" value="1"/>
</dbReference>
<dbReference type="GO" id="GO:0000155">
    <property type="term" value="F:phosphorelay sensor kinase activity"/>
    <property type="evidence" value="ECO:0007669"/>
    <property type="project" value="InterPro"/>
</dbReference>
<sequence length="882" mass="96469">MSDAVRADALLADMPKAGRGQLKVFLGAAPGVGKTFAMLQAAQAQLRQGVDLRAGVVETHGRAETEALLAGLPQQPLRQLEYRGVQMTEMDLDGILAKPPKLVLVDELAHTNAPGSRHAKRWQDVEELLDARIDVYTTVNVQHLEALNDQVRDITGVQVRETLPDWVLQEADEILLIDLPPRELLERLRDGKVYVPEQARAAIDAFFSQTNLTALRELAMQTAAARVDADLNRRYRQLGQEAPAVRGRLLVGVDGDAQAERLVRHASRVAERRHLPWSLVHVDTGGPRDDQARARLQAAQQLAERLGGEVVTLRAEEVARTLIEHAGERRASVLLVGRSRQRLRRRWLGRGLAERLLRFGEGLEISVLDTDPDRTPAARGVRQPLVLQDYLLAALAALGATALAWGVSRVLELPNISLVFLAAVLLVAVRSSLGPALVCAVLSFLAYDFLFIPPIFSLIIQRQEDVLTLLFFLLMAGLTGNLAARQHRQLEALRQSQAETTALLELSRKLTAATDRQAVLAAAAQQFALWGDVEVCLLARSADGLWKVEAGVQRLLAEQERAAADWSWQHDQPAGLGTGTLPGGRWWWWPLSGEEGSLALLGVSPRDERPLPAERRRLLAALAQPLAQALARAQLAEDLEAARLHGETEQLRSALLASVSHDLRTPLTAMRGSIDSLLALGEAIPLADRRELLEGTRDEAERLDRYIQNLLDMTRLGHGELKLARDWVAPVDIVASALQRLRPVLAPLQVQTRVPDELPLLYVHAALIEQALINVLENAARFSPPQATLRVTVEADAAELRFAVSDQGPGIPEAERTKIFDMFYTAARGDRGGQGTGLGLAICQGMVGAHGGRVTVGDGLDGKGTTLTLHLPLHPQPQLEEE</sequence>
<gene>
    <name evidence="16" type="ORF">D3880_13820</name>
</gene>
<evidence type="ECO:0000256" key="1">
    <source>
        <dbReference type="ARBA" id="ARBA00000085"/>
    </source>
</evidence>
<dbReference type="InterPro" id="IPR038318">
    <property type="entry name" value="KdpD_sf"/>
</dbReference>
<comment type="catalytic activity">
    <reaction evidence="1">
        <text>ATP + protein L-histidine = ADP + protein N-phospho-L-histidine.</text>
        <dbReference type="EC" id="2.7.13.3"/>
    </reaction>
</comment>
<dbReference type="Gene3D" id="3.30.450.40">
    <property type="match status" value="1"/>
</dbReference>
<keyword evidence="6 14" id="KW-0812">Transmembrane</keyword>
<dbReference type="InterPro" id="IPR004358">
    <property type="entry name" value="Sig_transdc_His_kin-like_C"/>
</dbReference>
<feature type="domain" description="Histidine kinase" evidence="15">
    <location>
        <begin position="658"/>
        <end position="875"/>
    </location>
</feature>
<dbReference type="Pfam" id="PF13493">
    <property type="entry name" value="DUF4118"/>
    <property type="match status" value="1"/>
</dbReference>
<keyword evidence="7" id="KW-0547">Nucleotide-binding</keyword>
<evidence type="ECO:0000313" key="17">
    <source>
        <dbReference type="Proteomes" id="UP000265560"/>
    </source>
</evidence>
<keyword evidence="12 14" id="KW-0472">Membrane</keyword>
<dbReference type="InterPro" id="IPR003852">
    <property type="entry name" value="Sig_transdc_His_kinase_KdpD_N"/>
</dbReference>
<dbReference type="FunFam" id="1.10.287.130:FF:000027">
    <property type="entry name" value="Sensor histidine kinase KdpD"/>
    <property type="match status" value="1"/>
</dbReference>
<evidence type="ECO:0000256" key="9">
    <source>
        <dbReference type="ARBA" id="ARBA00022840"/>
    </source>
</evidence>
<feature type="transmembrane region" description="Helical" evidence="14">
    <location>
        <begin position="413"/>
        <end position="429"/>
    </location>
</feature>
<dbReference type="Pfam" id="PF00512">
    <property type="entry name" value="HisKA"/>
    <property type="match status" value="1"/>
</dbReference>
<proteinExistence type="predicted"/>
<keyword evidence="8 16" id="KW-0418">Kinase</keyword>
<dbReference type="SMART" id="SM00387">
    <property type="entry name" value="HATPase_c"/>
    <property type="match status" value="1"/>
</dbReference>
<dbReference type="AlphaFoldDB" id="A0A385Z3M2"/>
<evidence type="ECO:0000256" key="13">
    <source>
        <dbReference type="ARBA" id="ARBA00057300"/>
    </source>
</evidence>
<keyword evidence="17" id="KW-1185">Reference proteome</keyword>
<keyword evidence="10 14" id="KW-1133">Transmembrane helix</keyword>
<comment type="subcellular location">
    <subcellularLocation>
        <location evidence="2">Membrane</location>
        <topology evidence="2">Multi-pass membrane protein</topology>
    </subcellularLocation>
</comment>
<dbReference type="SUPFAM" id="SSF55781">
    <property type="entry name" value="GAF domain-like"/>
    <property type="match status" value="1"/>
</dbReference>
<dbReference type="FunFam" id="3.30.565.10:FF:000042">
    <property type="entry name" value="Two-component sensor histidine kinase KdpD"/>
    <property type="match status" value="1"/>
</dbReference>
<dbReference type="PANTHER" id="PTHR45569:SF1">
    <property type="entry name" value="SENSOR PROTEIN KDPD"/>
    <property type="match status" value="1"/>
</dbReference>
<dbReference type="SUPFAM" id="SSF52402">
    <property type="entry name" value="Adenine nucleotide alpha hydrolases-like"/>
    <property type="match status" value="1"/>
</dbReference>
<dbReference type="InterPro" id="IPR003661">
    <property type="entry name" value="HisK_dim/P_dom"/>
</dbReference>
<dbReference type="InterPro" id="IPR003594">
    <property type="entry name" value="HATPase_dom"/>
</dbReference>
<evidence type="ECO:0000256" key="12">
    <source>
        <dbReference type="ARBA" id="ARBA00023136"/>
    </source>
</evidence>
<dbReference type="CDD" id="cd00082">
    <property type="entry name" value="HisKA"/>
    <property type="match status" value="1"/>
</dbReference>
<dbReference type="Pfam" id="PF02702">
    <property type="entry name" value="KdpD"/>
    <property type="match status" value="1"/>
</dbReference>
<dbReference type="InterPro" id="IPR029016">
    <property type="entry name" value="GAF-like_dom_sf"/>
</dbReference>
<dbReference type="InterPro" id="IPR036890">
    <property type="entry name" value="HATPase_C_sf"/>
</dbReference>
<evidence type="ECO:0000256" key="8">
    <source>
        <dbReference type="ARBA" id="ARBA00022777"/>
    </source>
</evidence>
<keyword evidence="9" id="KW-0067">ATP-binding</keyword>
<evidence type="ECO:0000256" key="3">
    <source>
        <dbReference type="ARBA" id="ARBA00012438"/>
    </source>
</evidence>
<dbReference type="InterPro" id="IPR006016">
    <property type="entry name" value="UspA"/>
</dbReference>
<feature type="transmembrane region" description="Helical" evidence="14">
    <location>
        <begin position="390"/>
        <end position="407"/>
    </location>
</feature>